<dbReference type="EMBL" id="JAYKXN010000003">
    <property type="protein sequence ID" value="KAK7302306.1"/>
    <property type="molecule type" value="Genomic_DNA"/>
</dbReference>
<comment type="caution">
    <text evidence="2">The sequence shown here is derived from an EMBL/GenBank/DDBJ whole genome shotgun (WGS) entry which is preliminary data.</text>
</comment>
<name>A0AAN9JQ55_CLITE</name>
<gene>
    <name evidence="2" type="ORF">RJT34_13192</name>
</gene>
<dbReference type="AlphaFoldDB" id="A0AAN9JQ55"/>
<keyword evidence="3" id="KW-1185">Reference proteome</keyword>
<evidence type="ECO:0000256" key="1">
    <source>
        <dbReference type="SAM" id="MobiDB-lite"/>
    </source>
</evidence>
<feature type="compositionally biased region" description="Basic and acidic residues" evidence="1">
    <location>
        <begin position="35"/>
        <end position="44"/>
    </location>
</feature>
<evidence type="ECO:0000313" key="2">
    <source>
        <dbReference type="EMBL" id="KAK7302306.1"/>
    </source>
</evidence>
<dbReference type="Proteomes" id="UP001359559">
    <property type="component" value="Unassembled WGS sequence"/>
</dbReference>
<reference evidence="2 3" key="1">
    <citation type="submission" date="2024-01" db="EMBL/GenBank/DDBJ databases">
        <title>The genomes of 5 underutilized Papilionoideae crops provide insights into root nodulation and disease resistance.</title>
        <authorList>
            <person name="Yuan L."/>
        </authorList>
    </citation>
    <scope>NUCLEOTIDE SEQUENCE [LARGE SCALE GENOMIC DNA]</scope>
    <source>
        <strain evidence="2">LY-2023</strain>
        <tissue evidence="2">Leaf</tissue>
    </source>
</reference>
<feature type="compositionally biased region" description="Basic residues" evidence="1">
    <location>
        <begin position="61"/>
        <end position="79"/>
    </location>
</feature>
<protein>
    <submittedName>
        <fullName evidence="2">Uncharacterized protein</fullName>
    </submittedName>
</protein>
<organism evidence="2 3">
    <name type="scientific">Clitoria ternatea</name>
    <name type="common">Butterfly pea</name>
    <dbReference type="NCBI Taxonomy" id="43366"/>
    <lineage>
        <taxon>Eukaryota</taxon>
        <taxon>Viridiplantae</taxon>
        <taxon>Streptophyta</taxon>
        <taxon>Embryophyta</taxon>
        <taxon>Tracheophyta</taxon>
        <taxon>Spermatophyta</taxon>
        <taxon>Magnoliopsida</taxon>
        <taxon>eudicotyledons</taxon>
        <taxon>Gunneridae</taxon>
        <taxon>Pentapetalae</taxon>
        <taxon>rosids</taxon>
        <taxon>fabids</taxon>
        <taxon>Fabales</taxon>
        <taxon>Fabaceae</taxon>
        <taxon>Papilionoideae</taxon>
        <taxon>50 kb inversion clade</taxon>
        <taxon>NPAAA clade</taxon>
        <taxon>indigoferoid/millettioid clade</taxon>
        <taxon>Phaseoleae</taxon>
        <taxon>Clitoria</taxon>
    </lineage>
</organism>
<sequence>MGAAALPGQRRSRLAKAQGRRAAGAMVQSYRRRGWREEGQDSGRHWSATRDLGRREGFGRGLRRLGRAPRRREVRRRGG</sequence>
<accession>A0AAN9JQ55</accession>
<evidence type="ECO:0000313" key="3">
    <source>
        <dbReference type="Proteomes" id="UP001359559"/>
    </source>
</evidence>
<proteinExistence type="predicted"/>
<feature type="region of interest" description="Disordered" evidence="1">
    <location>
        <begin position="1"/>
        <end position="79"/>
    </location>
</feature>